<feature type="compositionally biased region" description="Low complexity" evidence="4">
    <location>
        <begin position="360"/>
        <end position="373"/>
    </location>
</feature>
<sequence>MLRLPDAWIWDFWFAREGDTHHLYFLRASRALGDPDRRHFRAGVGHAVSTDLRDWTLLADALVPADRPAFDDVATWTGSVLAGPDGRWHMFYTGAGSTERALVQRIGLATSTDLVTWTRHPQSPVLTAAGRWYERFGDSTWQDEAWRDPWVFADPDGDGWHMLITARANEGPVDDRGVIAHARSHDLVHWTAQPPVTAPGSGFGHLEVPQVEVVDGVPLLIFSCLRDQLAERCRDARACGVWAVPGESLLGPFDATKAQRLTDDSLYSGRLVRDAAGHWQLLAFLNHDERGRFVGELSDPIPVRVRPDGTVRLGDAEPGVPYSVHGRRAVAPDPTRAGARTQAEDPATAGPAPSAPPVAAPSGSAAAGAGARPGTPPAGRPDSVPAQG</sequence>
<dbReference type="GO" id="GO:0004553">
    <property type="term" value="F:hydrolase activity, hydrolyzing O-glycosyl compounds"/>
    <property type="evidence" value="ECO:0007669"/>
    <property type="project" value="InterPro"/>
</dbReference>
<comment type="similarity">
    <text evidence="1">Belongs to the glycosyl hydrolase 32 family.</text>
</comment>
<dbReference type="CDD" id="cd18609">
    <property type="entry name" value="GH32-like"/>
    <property type="match status" value="1"/>
</dbReference>
<dbReference type="OrthoDB" id="9776657at2"/>
<organism evidence="6 7">
    <name type="scientific">Micromonospora auratinigra</name>
    <dbReference type="NCBI Taxonomy" id="261654"/>
    <lineage>
        <taxon>Bacteria</taxon>
        <taxon>Bacillati</taxon>
        <taxon>Actinomycetota</taxon>
        <taxon>Actinomycetes</taxon>
        <taxon>Micromonosporales</taxon>
        <taxon>Micromonosporaceae</taxon>
        <taxon>Micromonospora</taxon>
    </lineage>
</organism>
<feature type="domain" description="Glycosyl hydrolase family 32 N-terminal" evidence="5">
    <location>
        <begin position="45"/>
        <end position="219"/>
    </location>
</feature>
<dbReference type="PANTHER" id="PTHR31953">
    <property type="entry name" value="BETA-FRUCTOFURANOSIDASE, INSOLUBLE ISOENZYME CWINV1-RELATED"/>
    <property type="match status" value="1"/>
</dbReference>
<dbReference type="RefSeq" id="WP_157740205.1">
    <property type="nucleotide sequence ID" value="NZ_LT594323.1"/>
</dbReference>
<name>A0A1A8Z6P8_9ACTN</name>
<evidence type="ECO:0000313" key="7">
    <source>
        <dbReference type="Proteomes" id="UP000199385"/>
    </source>
</evidence>
<feature type="region of interest" description="Disordered" evidence="4">
    <location>
        <begin position="308"/>
        <end position="388"/>
    </location>
</feature>
<evidence type="ECO:0000256" key="3">
    <source>
        <dbReference type="ARBA" id="ARBA00023295"/>
    </source>
</evidence>
<gene>
    <name evidence="6" type="ORF">GA0070611_0912</name>
</gene>
<accession>A0A1A8Z6P8</accession>
<reference evidence="7" key="1">
    <citation type="submission" date="2016-06" db="EMBL/GenBank/DDBJ databases">
        <authorList>
            <person name="Varghese N."/>
            <person name="Submissions Spin"/>
        </authorList>
    </citation>
    <scope>NUCLEOTIDE SEQUENCE [LARGE SCALE GENOMIC DNA]</scope>
    <source>
        <strain evidence="7">DSM 44815</strain>
    </source>
</reference>
<protein>
    <submittedName>
        <fullName evidence="6">Beta-fructofuranosidase</fullName>
    </submittedName>
</protein>
<dbReference type="InterPro" id="IPR001362">
    <property type="entry name" value="Glyco_hydro_32"/>
</dbReference>
<dbReference type="PATRIC" id="fig|261654.4.peg.938"/>
<dbReference type="Proteomes" id="UP000199385">
    <property type="component" value="Chromosome I"/>
</dbReference>
<proteinExistence type="inferred from homology"/>
<evidence type="ECO:0000259" key="5">
    <source>
        <dbReference type="Pfam" id="PF00251"/>
    </source>
</evidence>
<dbReference type="Pfam" id="PF00251">
    <property type="entry name" value="Glyco_hydro_32N"/>
    <property type="match status" value="1"/>
</dbReference>
<dbReference type="InterPro" id="IPR050551">
    <property type="entry name" value="Fructan_Metab_Enzymes"/>
</dbReference>
<evidence type="ECO:0000256" key="4">
    <source>
        <dbReference type="SAM" id="MobiDB-lite"/>
    </source>
</evidence>
<dbReference type="InterPro" id="IPR023296">
    <property type="entry name" value="Glyco_hydro_beta-prop_sf"/>
</dbReference>
<dbReference type="InterPro" id="IPR013148">
    <property type="entry name" value="Glyco_hydro_32_N"/>
</dbReference>
<dbReference type="GO" id="GO:0005975">
    <property type="term" value="P:carbohydrate metabolic process"/>
    <property type="evidence" value="ECO:0007669"/>
    <property type="project" value="InterPro"/>
</dbReference>
<dbReference type="Gene3D" id="2.115.10.20">
    <property type="entry name" value="Glycosyl hydrolase domain, family 43"/>
    <property type="match status" value="1"/>
</dbReference>
<keyword evidence="3" id="KW-0326">Glycosidase</keyword>
<dbReference type="SMART" id="SM00640">
    <property type="entry name" value="Glyco_32"/>
    <property type="match status" value="1"/>
</dbReference>
<evidence type="ECO:0000256" key="2">
    <source>
        <dbReference type="ARBA" id="ARBA00022801"/>
    </source>
</evidence>
<keyword evidence="7" id="KW-1185">Reference proteome</keyword>
<dbReference type="STRING" id="261654.GA0070611_0912"/>
<evidence type="ECO:0000313" key="6">
    <source>
        <dbReference type="EMBL" id="SBT39462.1"/>
    </source>
</evidence>
<dbReference type="AlphaFoldDB" id="A0A1A8Z6P8"/>
<keyword evidence="2" id="KW-0378">Hydrolase</keyword>
<dbReference type="EMBL" id="LT594323">
    <property type="protein sequence ID" value="SBT39462.1"/>
    <property type="molecule type" value="Genomic_DNA"/>
</dbReference>
<dbReference type="SUPFAM" id="SSF75005">
    <property type="entry name" value="Arabinanase/levansucrase/invertase"/>
    <property type="match status" value="1"/>
</dbReference>
<evidence type="ECO:0000256" key="1">
    <source>
        <dbReference type="ARBA" id="ARBA00009902"/>
    </source>
</evidence>